<gene>
    <name evidence="2" type="ORF">PLEPLA_LOCUS7046</name>
</gene>
<accession>A0A9N7TX10</accession>
<proteinExistence type="predicted"/>
<comment type="caution">
    <text evidence="2">The sequence shown here is derived from an EMBL/GenBank/DDBJ whole genome shotgun (WGS) entry which is preliminary data.</text>
</comment>
<evidence type="ECO:0000313" key="3">
    <source>
        <dbReference type="Proteomes" id="UP001153269"/>
    </source>
</evidence>
<feature type="compositionally biased region" description="Basic residues" evidence="1">
    <location>
        <begin position="10"/>
        <end position="21"/>
    </location>
</feature>
<dbReference type="Proteomes" id="UP001153269">
    <property type="component" value="Unassembled WGS sequence"/>
</dbReference>
<keyword evidence="3" id="KW-1185">Reference proteome</keyword>
<organism evidence="2 3">
    <name type="scientific">Pleuronectes platessa</name>
    <name type="common">European plaice</name>
    <dbReference type="NCBI Taxonomy" id="8262"/>
    <lineage>
        <taxon>Eukaryota</taxon>
        <taxon>Metazoa</taxon>
        <taxon>Chordata</taxon>
        <taxon>Craniata</taxon>
        <taxon>Vertebrata</taxon>
        <taxon>Euteleostomi</taxon>
        <taxon>Actinopterygii</taxon>
        <taxon>Neopterygii</taxon>
        <taxon>Teleostei</taxon>
        <taxon>Neoteleostei</taxon>
        <taxon>Acanthomorphata</taxon>
        <taxon>Carangaria</taxon>
        <taxon>Pleuronectiformes</taxon>
        <taxon>Pleuronectoidei</taxon>
        <taxon>Pleuronectidae</taxon>
        <taxon>Pleuronectes</taxon>
    </lineage>
</organism>
<evidence type="ECO:0000313" key="2">
    <source>
        <dbReference type="EMBL" id="CAB1419218.1"/>
    </source>
</evidence>
<feature type="region of interest" description="Disordered" evidence="1">
    <location>
        <begin position="1"/>
        <end position="27"/>
    </location>
</feature>
<protein>
    <submittedName>
        <fullName evidence="2">Uncharacterized protein</fullName>
    </submittedName>
</protein>
<dbReference type="AlphaFoldDB" id="A0A9N7TX10"/>
<reference evidence="2" key="1">
    <citation type="submission" date="2020-03" db="EMBL/GenBank/DDBJ databases">
        <authorList>
            <person name="Weist P."/>
        </authorList>
    </citation>
    <scope>NUCLEOTIDE SEQUENCE</scope>
</reference>
<sequence>MSQLPPTTQTRRRSSINRKPRSAWPRSPPRYALCMIPRESPKSFHHCLNRLFSTAAVSGLSIMPLGRVRPQDFIYIPDNPLQRTTALNGFYSNIITPLTGEDFFLACAHVRIRQEPFLKIHSEG</sequence>
<evidence type="ECO:0000256" key="1">
    <source>
        <dbReference type="SAM" id="MobiDB-lite"/>
    </source>
</evidence>
<feature type="non-terminal residue" evidence="2">
    <location>
        <position position="124"/>
    </location>
</feature>
<name>A0A9N7TX10_PLEPL</name>
<dbReference type="EMBL" id="CADEAL010000373">
    <property type="protein sequence ID" value="CAB1419218.1"/>
    <property type="molecule type" value="Genomic_DNA"/>
</dbReference>